<evidence type="ECO:0000313" key="2">
    <source>
        <dbReference type="Proteomes" id="UP000887577"/>
    </source>
</evidence>
<keyword evidence="1" id="KW-0812">Transmembrane</keyword>
<name>A0A914YI44_9BILA</name>
<reference evidence="3" key="1">
    <citation type="submission" date="2022-11" db="UniProtKB">
        <authorList>
            <consortium name="WormBaseParasite"/>
        </authorList>
    </citation>
    <scope>IDENTIFICATION</scope>
</reference>
<organism evidence="2 3">
    <name type="scientific">Panagrolaimus superbus</name>
    <dbReference type="NCBI Taxonomy" id="310955"/>
    <lineage>
        <taxon>Eukaryota</taxon>
        <taxon>Metazoa</taxon>
        <taxon>Ecdysozoa</taxon>
        <taxon>Nematoda</taxon>
        <taxon>Chromadorea</taxon>
        <taxon>Rhabditida</taxon>
        <taxon>Tylenchina</taxon>
        <taxon>Panagrolaimomorpha</taxon>
        <taxon>Panagrolaimoidea</taxon>
        <taxon>Panagrolaimidae</taxon>
        <taxon>Panagrolaimus</taxon>
    </lineage>
</organism>
<evidence type="ECO:0000313" key="3">
    <source>
        <dbReference type="WBParaSite" id="PSU_v2.g1899.t1"/>
    </source>
</evidence>
<dbReference type="Proteomes" id="UP000887577">
    <property type="component" value="Unplaced"/>
</dbReference>
<dbReference type="AlphaFoldDB" id="A0A914YI44"/>
<keyword evidence="1" id="KW-1133">Transmembrane helix</keyword>
<keyword evidence="1" id="KW-0472">Membrane</keyword>
<evidence type="ECO:0000256" key="1">
    <source>
        <dbReference type="SAM" id="Phobius"/>
    </source>
</evidence>
<protein>
    <submittedName>
        <fullName evidence="3">Uncharacterized protein</fullName>
    </submittedName>
</protein>
<proteinExistence type="predicted"/>
<feature type="transmembrane region" description="Helical" evidence="1">
    <location>
        <begin position="296"/>
        <end position="312"/>
    </location>
</feature>
<dbReference type="WBParaSite" id="PSU_v2.g1899.t1">
    <property type="protein sequence ID" value="PSU_v2.g1899.t1"/>
    <property type="gene ID" value="PSU_v2.g1899"/>
</dbReference>
<keyword evidence="2" id="KW-1185">Reference proteome</keyword>
<accession>A0A914YI44</accession>
<sequence>MSRYENQKGNECLNEIRKFAFYTENGPGGYEITSLSGTKIYDNSRSNNEEDTRTELFDKEFPFRSYHIAFPSTSDIVIEMEVNANKTKECFLDNEFQLSCLCYADNSESKSYKAWEGEKAFYYCGKQQSMICFDYLRGPAVMSSNPTILQNRKDFLKETKFFKNVSSTLITDIKGNDLPIKITFTIYKNATNQIYFTASNRESGSFEIEPFKEIEGFNDYDSMKLKIISVLPFQIFDPNCEIKWKFINGKLLDYANPNIQFPTSVDTKGEFISDKRTIFKRSKEDTINAATKTTNTIMTFIGLLLFYALIMFI</sequence>